<accession>A0A0P7UL57</accession>
<keyword evidence="1" id="KW-0479">Metal-binding</keyword>
<feature type="coiled-coil region" evidence="3">
    <location>
        <begin position="689"/>
        <end position="727"/>
    </location>
</feature>
<evidence type="ECO:0000313" key="8">
    <source>
        <dbReference type="Proteomes" id="UP000034805"/>
    </source>
</evidence>
<dbReference type="PROSITE" id="PS50031">
    <property type="entry name" value="EH"/>
    <property type="match status" value="1"/>
</dbReference>
<proteinExistence type="predicted"/>
<reference evidence="7 8" key="1">
    <citation type="submission" date="2015-08" db="EMBL/GenBank/DDBJ databases">
        <title>The genome of the Asian arowana (Scleropages formosus).</title>
        <authorList>
            <person name="Tan M.H."/>
            <person name="Gan H.M."/>
            <person name="Croft L.J."/>
            <person name="Austin C.M."/>
        </authorList>
    </citation>
    <scope>NUCLEOTIDE SEQUENCE [LARGE SCALE GENOMIC DNA]</scope>
    <source>
        <strain evidence="7">Aro1</strain>
    </source>
</reference>
<dbReference type="GO" id="GO:0005886">
    <property type="term" value="C:plasma membrane"/>
    <property type="evidence" value="ECO:0007669"/>
    <property type="project" value="TreeGrafter"/>
</dbReference>
<dbReference type="PROSITE" id="PS50222">
    <property type="entry name" value="EF_HAND_2"/>
    <property type="match status" value="1"/>
</dbReference>
<dbReference type="GO" id="GO:0005737">
    <property type="term" value="C:cytoplasm"/>
    <property type="evidence" value="ECO:0007669"/>
    <property type="project" value="TreeGrafter"/>
</dbReference>
<keyword evidence="3" id="KW-0175">Coiled coil</keyword>
<gene>
    <name evidence="7" type="ORF">Z043_110608</name>
</gene>
<dbReference type="Pfam" id="PF12763">
    <property type="entry name" value="EH"/>
    <property type="match status" value="1"/>
</dbReference>
<dbReference type="InterPro" id="IPR011992">
    <property type="entry name" value="EF-hand-dom_pair"/>
</dbReference>
<dbReference type="EMBL" id="JARO02003407">
    <property type="protein sequence ID" value="KPP70555.1"/>
    <property type="molecule type" value="Genomic_DNA"/>
</dbReference>
<dbReference type="Proteomes" id="UP000034805">
    <property type="component" value="Unassembled WGS sequence"/>
</dbReference>
<evidence type="ECO:0000259" key="5">
    <source>
        <dbReference type="PROSITE" id="PS50031"/>
    </source>
</evidence>
<evidence type="ECO:0000313" key="7">
    <source>
        <dbReference type="EMBL" id="KPP70555.1"/>
    </source>
</evidence>
<feature type="domain" description="EH" evidence="5">
    <location>
        <begin position="71"/>
        <end position="142"/>
    </location>
</feature>
<evidence type="ECO:0000256" key="1">
    <source>
        <dbReference type="ARBA" id="ARBA00022723"/>
    </source>
</evidence>
<keyword evidence="2" id="KW-0106">Calcium</keyword>
<dbReference type="GO" id="GO:0016197">
    <property type="term" value="P:endosomal transport"/>
    <property type="evidence" value="ECO:0007669"/>
    <property type="project" value="TreeGrafter"/>
</dbReference>
<sequence>RLVRRTKRVGDVKSGFAGVLGSAAPPSGSLRDCRPGAKRVDQPRYRRGMDQSPGSAMAAAAGTFLPLNEQEQRCYSALFTWCQADSAGTLSAARVAELFRASQLPADTLRQVMEVCGAKQQGYFGPTQFQLVLKLLSAAQSGLPVRLESIKGGRSSAGFLFTGMKNYAEDRYPAFSQHGDPRGPHFGGTTGQTQRWAEDRSALRHRENSVEKQEAQAVSRSPRNSPPASPSNFPVSAYSSQRNGGADTLLPVSAQPSTERGSAGQLFSQPPWLEAPGGAARCRQGKNVTPSQGCGRKGLYCEAILSLCEGQWCSIENRIREVEERRYAGGIECAVKGSPCRQAYSAERLVDHNAEDYPDDPWRITEEQLEYYTNQFKSLQPDLGALILDPVVVMCIISTRELSDVDRDGALTFREFCTAFHLIVARKNGFPLPESLPPSLQASLVAQDGAPPRPGKPRVEKQSSVAEMNISKHDVIEEPSQCGGSTYETKIKAELDAHILGRFKLQGRVKVKCICVEPLDRSYSSTSISDVVKKTEVPPTPPPRQQKTHSRASSLDLNKLFQHSSQGKVPRMQHFTATAEQDSQKALQQPDFADFSKFQEEEKISKQNLSCDATVGAEGSISPKTGVGLSQPLLQKPTRSKHRLESQNLDPSLSSFPAFRENSSCCVPWASTMSPTHLCRLSNRQKKEIQMAIRKNRETNAVLARLNSELQQQLKDVHQERIALESQLENLRPVAFV</sequence>
<dbReference type="InterPro" id="IPR018247">
    <property type="entry name" value="EF_Hand_1_Ca_BS"/>
</dbReference>
<dbReference type="InterPro" id="IPR000261">
    <property type="entry name" value="EH_dom"/>
</dbReference>
<evidence type="ECO:0000259" key="6">
    <source>
        <dbReference type="PROSITE" id="PS50222"/>
    </source>
</evidence>
<feature type="compositionally biased region" description="Polar residues" evidence="4">
    <location>
        <begin position="254"/>
        <end position="267"/>
    </location>
</feature>
<protein>
    <submittedName>
        <fullName evidence="7">RalBP1-associated Eps domain-containing protein 2-like</fullName>
    </submittedName>
</protein>
<dbReference type="PANTHER" id="PTHR11216">
    <property type="entry name" value="EH DOMAIN"/>
    <property type="match status" value="1"/>
</dbReference>
<dbReference type="SUPFAM" id="SSF47473">
    <property type="entry name" value="EF-hand"/>
    <property type="match status" value="2"/>
</dbReference>
<feature type="region of interest" description="Disordered" evidence="4">
    <location>
        <begin position="173"/>
        <end position="267"/>
    </location>
</feature>
<dbReference type="InterPro" id="IPR002048">
    <property type="entry name" value="EF_hand_dom"/>
</dbReference>
<dbReference type="PROSITE" id="PS00018">
    <property type="entry name" value="EF_HAND_1"/>
    <property type="match status" value="1"/>
</dbReference>
<feature type="non-terminal residue" evidence="7">
    <location>
        <position position="1"/>
    </location>
</feature>
<comment type="caution">
    <text evidence="7">The sequence shown here is derived from an EMBL/GenBank/DDBJ whole genome shotgun (WGS) entry which is preliminary data.</text>
</comment>
<evidence type="ECO:0000256" key="3">
    <source>
        <dbReference type="SAM" id="Coils"/>
    </source>
</evidence>
<dbReference type="GO" id="GO:0005509">
    <property type="term" value="F:calcium ion binding"/>
    <property type="evidence" value="ECO:0007669"/>
    <property type="project" value="InterPro"/>
</dbReference>
<feature type="region of interest" description="Disordered" evidence="4">
    <location>
        <begin position="529"/>
        <end position="553"/>
    </location>
</feature>
<dbReference type="GO" id="GO:0006897">
    <property type="term" value="P:endocytosis"/>
    <property type="evidence" value="ECO:0007669"/>
    <property type="project" value="TreeGrafter"/>
</dbReference>
<dbReference type="SMART" id="SM00027">
    <property type="entry name" value="EH"/>
    <property type="match status" value="2"/>
</dbReference>
<feature type="domain" description="EF-hand" evidence="6">
    <location>
        <begin position="404"/>
        <end position="426"/>
    </location>
</feature>
<dbReference type="PANTHER" id="PTHR11216:SF64">
    <property type="entry name" value="RALBP1-ASSOCIATED EPS DOMAIN-CONTAINING PROTEIN 2"/>
    <property type="match status" value="1"/>
</dbReference>
<organism evidence="7 8">
    <name type="scientific">Scleropages formosus</name>
    <name type="common">Asian bonytongue</name>
    <name type="synonym">Osteoglossum formosum</name>
    <dbReference type="NCBI Taxonomy" id="113540"/>
    <lineage>
        <taxon>Eukaryota</taxon>
        <taxon>Metazoa</taxon>
        <taxon>Chordata</taxon>
        <taxon>Craniata</taxon>
        <taxon>Vertebrata</taxon>
        <taxon>Euteleostomi</taxon>
        <taxon>Actinopterygii</taxon>
        <taxon>Neopterygii</taxon>
        <taxon>Teleostei</taxon>
        <taxon>Osteoglossocephala</taxon>
        <taxon>Osteoglossomorpha</taxon>
        <taxon>Osteoglossiformes</taxon>
        <taxon>Osteoglossidae</taxon>
        <taxon>Scleropages</taxon>
    </lineage>
</organism>
<name>A0A0P7UL57_SCLFO</name>
<evidence type="ECO:0000256" key="2">
    <source>
        <dbReference type="ARBA" id="ARBA00022837"/>
    </source>
</evidence>
<dbReference type="Gene3D" id="1.10.238.10">
    <property type="entry name" value="EF-hand"/>
    <property type="match status" value="2"/>
</dbReference>
<dbReference type="AlphaFoldDB" id="A0A0P7UL57"/>
<feature type="compositionally biased region" description="Basic and acidic residues" evidence="4">
    <location>
        <begin position="196"/>
        <end position="214"/>
    </location>
</feature>
<evidence type="ECO:0000256" key="4">
    <source>
        <dbReference type="SAM" id="MobiDB-lite"/>
    </source>
</evidence>